<gene>
    <name evidence="3" type="ORF">H9830_10090</name>
</gene>
<dbReference type="Gene3D" id="3.90.660.20">
    <property type="entry name" value="Protoporphyrinogen oxidase, mitochondrial, domain 2"/>
    <property type="match status" value="1"/>
</dbReference>
<dbReference type="Gene3D" id="3.50.50.60">
    <property type="entry name" value="FAD/NAD(P)-binding domain"/>
    <property type="match status" value="1"/>
</dbReference>
<evidence type="ECO:0000259" key="2">
    <source>
        <dbReference type="Pfam" id="PF01593"/>
    </source>
</evidence>
<dbReference type="SUPFAM" id="SSF51905">
    <property type="entry name" value="FAD/NAD(P)-binding domain"/>
    <property type="match status" value="1"/>
</dbReference>
<dbReference type="GO" id="GO:0016491">
    <property type="term" value="F:oxidoreductase activity"/>
    <property type="evidence" value="ECO:0007669"/>
    <property type="project" value="InterPro"/>
</dbReference>
<dbReference type="PANTHER" id="PTHR42923:SF3">
    <property type="entry name" value="PROTOPORPHYRINOGEN OXIDASE"/>
    <property type="match status" value="1"/>
</dbReference>
<dbReference type="InterPro" id="IPR050464">
    <property type="entry name" value="Zeta_carotene_desat/Oxidored"/>
</dbReference>
<feature type="domain" description="Amine oxidase" evidence="2">
    <location>
        <begin position="20"/>
        <end position="278"/>
    </location>
</feature>
<dbReference type="InterPro" id="IPR036188">
    <property type="entry name" value="FAD/NAD-bd_sf"/>
</dbReference>
<proteinExistence type="predicted"/>
<dbReference type="EMBL" id="DXDC01000309">
    <property type="protein sequence ID" value="HIY66613.1"/>
    <property type="molecule type" value="Genomic_DNA"/>
</dbReference>
<dbReference type="AlphaFoldDB" id="A0A9D1YWJ8"/>
<dbReference type="InterPro" id="IPR002937">
    <property type="entry name" value="Amino_oxidase"/>
</dbReference>
<dbReference type="Pfam" id="PF01593">
    <property type="entry name" value="Amino_oxidase"/>
    <property type="match status" value="1"/>
</dbReference>
<evidence type="ECO:0000256" key="1">
    <source>
        <dbReference type="SAM" id="MobiDB-lite"/>
    </source>
</evidence>
<name>A0A9D1YWJ8_9MICO</name>
<dbReference type="Proteomes" id="UP000824005">
    <property type="component" value="Unassembled WGS sequence"/>
</dbReference>
<feature type="region of interest" description="Disordered" evidence="1">
    <location>
        <begin position="444"/>
        <end position="463"/>
    </location>
</feature>
<sequence length="463" mass="48408">MNSEERSSESLDVAVLGGSLAGLVAARDLARRGYRVLVIEESDAIGGSAAGLALGDFSVSARAEGFVDETGALRELGSELGLGTTTPMSATTAIRLPGRTVPMPENTVFGIPGAPLAKDVVDVLGWSGALRAYGDRLRPVLKIGRYDELGSLVRGRMGRQVVDRMLEPVTRAVFGTHVDSLRVADALPELNGAITRSGSLSGAISMLRADLDADDIYTTRDFDGGLHAFVNALVTDAEDYHAIVRLGESVDLAARDDEGWLLTLNRGAEIRAQAIVVADTESAAPHRVALLVPDTALATPDAPRFSRFFIAPAEQKVRCVELIDATSMWGVGPDGAAVLLLSYRDESQQPGAAATTGAALVEQAIADAETLLGIRIGTPMAAAHTGPRVSRPALEPDEGIHSIGASASLSEVVQRARDAAAAVRRDDFAVPGVSWTERINADAAAADGEGTTDIATMDNKEAP</sequence>
<reference evidence="3" key="2">
    <citation type="submission" date="2021-04" db="EMBL/GenBank/DDBJ databases">
        <authorList>
            <person name="Gilroy R."/>
        </authorList>
    </citation>
    <scope>NUCLEOTIDE SEQUENCE</scope>
    <source>
        <strain evidence="3">ChiGjej1B1-98</strain>
    </source>
</reference>
<dbReference type="Gene3D" id="1.10.3110.10">
    <property type="entry name" value="protoporphyrinogen ix oxidase, domain 3"/>
    <property type="match status" value="1"/>
</dbReference>
<reference evidence="3" key="1">
    <citation type="journal article" date="2021" name="PeerJ">
        <title>Extensive microbial diversity within the chicken gut microbiome revealed by metagenomics and culture.</title>
        <authorList>
            <person name="Gilroy R."/>
            <person name="Ravi A."/>
            <person name="Getino M."/>
            <person name="Pursley I."/>
            <person name="Horton D.L."/>
            <person name="Alikhan N.F."/>
            <person name="Baker D."/>
            <person name="Gharbi K."/>
            <person name="Hall N."/>
            <person name="Watson M."/>
            <person name="Adriaenssens E.M."/>
            <person name="Foster-Nyarko E."/>
            <person name="Jarju S."/>
            <person name="Secka A."/>
            <person name="Antonio M."/>
            <person name="Oren A."/>
            <person name="Chaudhuri R.R."/>
            <person name="La Ragione R."/>
            <person name="Hildebrand F."/>
            <person name="Pallen M.J."/>
        </authorList>
    </citation>
    <scope>NUCLEOTIDE SEQUENCE</scope>
    <source>
        <strain evidence="3">ChiGjej1B1-98</strain>
    </source>
</reference>
<accession>A0A9D1YWJ8</accession>
<evidence type="ECO:0000313" key="3">
    <source>
        <dbReference type="EMBL" id="HIY66613.1"/>
    </source>
</evidence>
<evidence type="ECO:0000313" key="4">
    <source>
        <dbReference type="Proteomes" id="UP000824005"/>
    </source>
</evidence>
<dbReference type="PANTHER" id="PTHR42923">
    <property type="entry name" value="PROTOPORPHYRINOGEN OXIDASE"/>
    <property type="match status" value="1"/>
</dbReference>
<comment type="caution">
    <text evidence="3">The sequence shown here is derived from an EMBL/GenBank/DDBJ whole genome shotgun (WGS) entry which is preliminary data.</text>
</comment>
<organism evidence="3 4">
    <name type="scientific">Candidatus Agrococcus pullicola</name>
    <dbReference type="NCBI Taxonomy" id="2838429"/>
    <lineage>
        <taxon>Bacteria</taxon>
        <taxon>Bacillati</taxon>
        <taxon>Actinomycetota</taxon>
        <taxon>Actinomycetes</taxon>
        <taxon>Micrococcales</taxon>
        <taxon>Microbacteriaceae</taxon>
        <taxon>Agrococcus</taxon>
    </lineage>
</organism>
<protein>
    <submittedName>
        <fullName evidence="3">FAD-dependent oxidoreductase</fullName>
    </submittedName>
</protein>
<feature type="compositionally biased region" description="Low complexity" evidence="1">
    <location>
        <begin position="444"/>
        <end position="456"/>
    </location>
</feature>